<dbReference type="Gene3D" id="3.30.420.10">
    <property type="entry name" value="Ribonuclease H-like superfamily/Ribonuclease H"/>
    <property type="match status" value="1"/>
</dbReference>
<dbReference type="PROSITE" id="PS50994">
    <property type="entry name" value="INTEGRASE"/>
    <property type="match status" value="1"/>
</dbReference>
<comment type="caution">
    <text evidence="3">The sequence shown here is derived from an EMBL/GenBank/DDBJ whole genome shotgun (WGS) entry which is preliminary data.</text>
</comment>
<dbReference type="GO" id="GO:0004190">
    <property type="term" value="F:aspartic-type endopeptidase activity"/>
    <property type="evidence" value="ECO:0007669"/>
    <property type="project" value="UniProtKB-KW"/>
</dbReference>
<gene>
    <name evidence="3" type="ORF">CXB51_025013</name>
</gene>
<organism evidence="3 4">
    <name type="scientific">Gossypium anomalum</name>
    <dbReference type="NCBI Taxonomy" id="47600"/>
    <lineage>
        <taxon>Eukaryota</taxon>
        <taxon>Viridiplantae</taxon>
        <taxon>Streptophyta</taxon>
        <taxon>Embryophyta</taxon>
        <taxon>Tracheophyta</taxon>
        <taxon>Spermatophyta</taxon>
        <taxon>Magnoliopsida</taxon>
        <taxon>eudicotyledons</taxon>
        <taxon>Gunneridae</taxon>
        <taxon>Pentapetalae</taxon>
        <taxon>rosids</taxon>
        <taxon>malvids</taxon>
        <taxon>Malvales</taxon>
        <taxon>Malvaceae</taxon>
        <taxon>Malvoideae</taxon>
        <taxon>Gossypium</taxon>
    </lineage>
</organism>
<keyword evidence="4" id="KW-1185">Reference proteome</keyword>
<dbReference type="InterPro" id="IPR001584">
    <property type="entry name" value="Integrase_cat-core"/>
</dbReference>
<name>A0A8J6CQV1_9ROSI</name>
<feature type="domain" description="Integrase catalytic" evidence="2">
    <location>
        <begin position="398"/>
        <end position="593"/>
    </location>
</feature>
<dbReference type="GO" id="GO:0003676">
    <property type="term" value="F:nucleic acid binding"/>
    <property type="evidence" value="ECO:0007669"/>
    <property type="project" value="InterPro"/>
</dbReference>
<dbReference type="Pfam" id="PF13976">
    <property type="entry name" value="gag_pre-integrs"/>
    <property type="match status" value="1"/>
</dbReference>
<sequence>MSSTPSSNIEGAFPSHGQHSSCLSNIQYFSKHETVKLGESNFLRWKHQILLILEGYELEGFVLGTISVPKPFVSGADGQLVANPLSLLHKKQDKFLASWLLSTVTDEVLVHLTMAKTSFDVWTAIERRFGAKSTVKISSMRHALYSIKKANLSIKDYLAKVKNLSDALIVAGSHISKQEQVSVVLAGLSMEYESIRIFASATPMSLDLLTEMLLDCEKRQIDLLTEASLQANMVSNSKYDPVDRSKHGRTIGRGWSNSRPQCQLCGKIGHLVQTCYHRFDETYSGVGFRQSVSVNYHQVEGHGVSSMPTCSHCCTSTKSSFSHPSSRSSDQVWYPDSGATNHVTPDVTSLSSVAPYTGTNHVSMGNSVSVPIANIGTTHMKAGTRLLHLQNVLHYTAQHSSPIELWHRRLGHPCSSVLGVVLRNCNISFNNNVVSSVCSACQIGKAHQLPFSTSQTVYSTPFELVVSDVWGPSHVKSNGFLYYVTFVDMHSRYTWIYFLKSKAEGGEYQSLSRELARLGIQHRVTCPHTSEQNGVAERKHRQVVDMGLTLMAQAGLPLDLWYYAFAHSVHLINRLPTPVLQKRSLYEVLYQDRSSYSYLKVLGCACYPCLRSYHRHKLQFRSAQCVFLGVGMNQKGYKCLDSSGRVFISRHATFDESLFPFQKGFSLETSSPVDKSARCQSHFSVVQAEPVSVPVVSLSLPPPMSSHENNNGQSSSAMEASTPLSVAQSSSTPVAIESLSASPIQTVHLPNAHPMQTRSKTAHAEYAALLANHTWDIVPLPTGRRAVGCKWIFKLKRNADGSIARYKGRLVVKGYLQEAGVDFQETFSSVVKPTIIWVVLALVVSMGWSLRQVDINNAFLNGDLQEEIYMVQPPGFEQQGHDGQQLVCRLRKALYGLKQAPRAWFHKLKDFLLATGFVASKADNSLFVQRSGSQLLFVLVYVDDIIVTGSNSEIIDGFIQRLDAQFSLKDLGRLNYFLGIEVQYTSTGVSLNQRKYICDLLRKASMEKSNAAPTPMVTTAQLSAHAGTPVADAHLYRSLVRALQYVVITRPDIAYAVNKVCQFIHQPLDIHFKAVKRILRYLHGTLDYGLVFTKASKLMLEGFSDASWGSDVDDRRSTSGYCVFLSGNPVSWSSKKQQVVSRSSAKAEYRSLAHIVTEMVWIQSLLAELSVTARGKALVWCDSSAAVAVAGNPVLHSKFKHVELDLFFVREKVAQGLFQIGHIPGQEQVADIVTKPLSANQHNKFTSQLRVSINKNGNMERSLTSSGHDRVKKIVLLNFAVKFSIMEFGDLSALAKKVEGFQVKSSSKSFQIWCSIHVIGFRFQNEVTDRMAKTVTAGFTNLQLLELPISAQGLLLANHNHAFTLL</sequence>
<dbReference type="InterPro" id="IPR036397">
    <property type="entry name" value="RNaseH_sf"/>
</dbReference>
<dbReference type="CDD" id="cd09272">
    <property type="entry name" value="RNase_HI_RT_Ty1"/>
    <property type="match status" value="1"/>
</dbReference>
<dbReference type="Pfam" id="PF25597">
    <property type="entry name" value="SH3_retrovirus"/>
    <property type="match status" value="1"/>
</dbReference>
<evidence type="ECO:0000313" key="4">
    <source>
        <dbReference type="Proteomes" id="UP000701853"/>
    </source>
</evidence>
<dbReference type="InterPro" id="IPR025724">
    <property type="entry name" value="GAG-pre-integrase_dom"/>
</dbReference>
<dbReference type="OrthoDB" id="414945at2759"/>
<evidence type="ECO:0000256" key="1">
    <source>
        <dbReference type="SAM" id="MobiDB-lite"/>
    </source>
</evidence>
<evidence type="ECO:0000313" key="3">
    <source>
        <dbReference type="EMBL" id="KAG8479976.1"/>
    </source>
</evidence>
<proteinExistence type="predicted"/>
<dbReference type="EMBL" id="JAHUZN010000010">
    <property type="protein sequence ID" value="KAG8479976.1"/>
    <property type="molecule type" value="Genomic_DNA"/>
</dbReference>
<accession>A0A8J6CQV1</accession>
<dbReference type="InterPro" id="IPR012337">
    <property type="entry name" value="RNaseH-like_sf"/>
</dbReference>
<dbReference type="SUPFAM" id="SSF53098">
    <property type="entry name" value="Ribonuclease H-like"/>
    <property type="match status" value="1"/>
</dbReference>
<dbReference type="GO" id="GO:0015074">
    <property type="term" value="P:DNA integration"/>
    <property type="evidence" value="ECO:0007669"/>
    <property type="project" value="InterPro"/>
</dbReference>
<dbReference type="Pfam" id="PF14223">
    <property type="entry name" value="Retrotran_gag_2"/>
    <property type="match status" value="1"/>
</dbReference>
<dbReference type="Proteomes" id="UP000701853">
    <property type="component" value="Chromosome 10"/>
</dbReference>
<dbReference type="Pfam" id="PF07727">
    <property type="entry name" value="RVT_2"/>
    <property type="match status" value="1"/>
</dbReference>
<protein>
    <recommendedName>
        <fullName evidence="2">Integrase catalytic domain-containing protein</fullName>
    </recommendedName>
</protein>
<dbReference type="InterPro" id="IPR057670">
    <property type="entry name" value="SH3_retrovirus"/>
</dbReference>
<feature type="region of interest" description="Disordered" evidence="1">
    <location>
        <begin position="699"/>
        <end position="724"/>
    </location>
</feature>
<dbReference type="InterPro" id="IPR013103">
    <property type="entry name" value="RVT_2"/>
</dbReference>
<reference evidence="3 4" key="1">
    <citation type="journal article" date="2021" name="bioRxiv">
        <title>The Gossypium anomalum genome as a resource for cotton improvement and evolutionary analysis of hybrid incompatibility.</title>
        <authorList>
            <person name="Grover C.E."/>
            <person name="Yuan D."/>
            <person name="Arick M.A."/>
            <person name="Miller E.R."/>
            <person name="Hu G."/>
            <person name="Peterson D.G."/>
            <person name="Wendel J.F."/>
            <person name="Udall J.A."/>
        </authorList>
    </citation>
    <scope>NUCLEOTIDE SEQUENCE [LARGE SCALE GENOMIC DNA]</scope>
    <source>
        <strain evidence="3">JFW-Udall</strain>
        <tissue evidence="3">Leaf</tissue>
    </source>
</reference>
<dbReference type="PANTHER" id="PTHR47481:SF10">
    <property type="entry name" value="COPIA-LIKE POLYPROTEIN_RETROTRANSPOSON"/>
    <property type="match status" value="1"/>
</dbReference>
<dbReference type="SUPFAM" id="SSF56672">
    <property type="entry name" value="DNA/RNA polymerases"/>
    <property type="match status" value="1"/>
</dbReference>
<dbReference type="PANTHER" id="PTHR47481">
    <property type="match status" value="1"/>
</dbReference>
<feature type="compositionally biased region" description="Polar residues" evidence="1">
    <location>
        <begin position="707"/>
        <end position="724"/>
    </location>
</feature>
<dbReference type="InterPro" id="IPR043502">
    <property type="entry name" value="DNA/RNA_pol_sf"/>
</dbReference>
<evidence type="ECO:0000259" key="2">
    <source>
        <dbReference type="PROSITE" id="PS50994"/>
    </source>
</evidence>